<dbReference type="Pfam" id="PF00012">
    <property type="entry name" value="HSP70"/>
    <property type="match status" value="1"/>
</dbReference>
<feature type="domain" description="RING-type" evidence="9">
    <location>
        <begin position="19"/>
        <end position="64"/>
    </location>
</feature>
<dbReference type="AlphaFoldDB" id="A0AAN0JAH8"/>
<dbReference type="Gene3D" id="3.30.30.30">
    <property type="match status" value="1"/>
</dbReference>
<reference evidence="11" key="2">
    <citation type="submission" date="2024-06" db="UniProtKB">
        <authorList>
            <consortium name="EnsemblMetazoa"/>
        </authorList>
    </citation>
    <scope>IDENTIFICATION</scope>
</reference>
<dbReference type="GO" id="GO:0140662">
    <property type="term" value="F:ATP-dependent protein folding chaperone"/>
    <property type="evidence" value="ECO:0007669"/>
    <property type="project" value="InterPro"/>
</dbReference>
<dbReference type="GO" id="GO:0008270">
    <property type="term" value="F:zinc ion binding"/>
    <property type="evidence" value="ECO:0007669"/>
    <property type="project" value="UniProtKB-KW"/>
</dbReference>
<evidence type="ECO:0008006" key="13">
    <source>
        <dbReference type="Google" id="ProtNLM"/>
    </source>
</evidence>
<protein>
    <recommendedName>
        <fullName evidence="13">RING-type domain-containing protein</fullName>
    </recommendedName>
</protein>
<keyword evidence="12" id="KW-1185">Reference proteome</keyword>
<evidence type="ECO:0000256" key="8">
    <source>
        <dbReference type="SAM" id="Coils"/>
    </source>
</evidence>
<feature type="coiled-coil region" evidence="8">
    <location>
        <begin position="180"/>
        <end position="207"/>
    </location>
</feature>
<evidence type="ECO:0000256" key="2">
    <source>
        <dbReference type="ARBA" id="ARBA00022723"/>
    </source>
</evidence>
<dbReference type="PROSITE" id="PS50119">
    <property type="entry name" value="ZF_BBOX"/>
    <property type="match status" value="1"/>
</dbReference>
<dbReference type="SMART" id="SM00184">
    <property type="entry name" value="RING"/>
    <property type="match status" value="1"/>
</dbReference>
<dbReference type="InterPro" id="IPR043129">
    <property type="entry name" value="ATPase_NBD"/>
</dbReference>
<dbReference type="CDD" id="cd24028">
    <property type="entry name" value="ASKHA_NBD_HSP70_HSPA1-like"/>
    <property type="match status" value="1"/>
</dbReference>
<keyword evidence="3" id="KW-0547">Nucleotide-binding</keyword>
<dbReference type="GO" id="GO:0005524">
    <property type="term" value="F:ATP binding"/>
    <property type="evidence" value="ECO:0007669"/>
    <property type="project" value="UniProtKB-KW"/>
</dbReference>
<comment type="similarity">
    <text evidence="1">Belongs to the heat shock protein 70 family.</text>
</comment>
<dbReference type="InterPro" id="IPR001841">
    <property type="entry name" value="Znf_RING"/>
</dbReference>
<dbReference type="InterPro" id="IPR029048">
    <property type="entry name" value="HSP70_C_sf"/>
</dbReference>
<keyword evidence="6" id="KW-0067">ATP-binding</keyword>
<accession>A0AAN0JAH8</accession>
<dbReference type="Proteomes" id="UP000007879">
    <property type="component" value="Unassembled WGS sequence"/>
</dbReference>
<evidence type="ECO:0000256" key="6">
    <source>
        <dbReference type="ARBA" id="ARBA00022840"/>
    </source>
</evidence>
<dbReference type="SUPFAM" id="SSF57845">
    <property type="entry name" value="B-box zinc-binding domain"/>
    <property type="match status" value="1"/>
</dbReference>
<evidence type="ECO:0000313" key="11">
    <source>
        <dbReference type="EnsemblMetazoa" id="XP_019853974.1"/>
    </source>
</evidence>
<keyword evidence="8" id="KW-0175">Coiled coil</keyword>
<evidence type="ECO:0000256" key="3">
    <source>
        <dbReference type="ARBA" id="ARBA00022741"/>
    </source>
</evidence>
<dbReference type="Gene3D" id="1.20.1270.10">
    <property type="match status" value="1"/>
</dbReference>
<dbReference type="Gene3D" id="2.60.34.10">
    <property type="entry name" value="Substrate Binding Domain Of DNAk, Chain A, domain 1"/>
    <property type="match status" value="1"/>
</dbReference>
<evidence type="ECO:0000256" key="7">
    <source>
        <dbReference type="PROSITE-ProRule" id="PRU00024"/>
    </source>
</evidence>
<dbReference type="EnsemblMetazoa" id="XM_019998415.1">
    <property type="protein sequence ID" value="XP_019853974.1"/>
    <property type="gene ID" value="LOC100636184"/>
</dbReference>
<evidence type="ECO:0000259" key="9">
    <source>
        <dbReference type="PROSITE" id="PS50089"/>
    </source>
</evidence>
<dbReference type="Pfam" id="PF13445">
    <property type="entry name" value="zf-RING_UBOX"/>
    <property type="match status" value="1"/>
</dbReference>
<dbReference type="SUPFAM" id="SSF100920">
    <property type="entry name" value="Heat shock protein 70kD (HSP70), peptide-binding domain"/>
    <property type="match status" value="1"/>
</dbReference>
<dbReference type="FunFam" id="3.90.640.10:FF:000002">
    <property type="entry name" value="Heat shock 70 kDa"/>
    <property type="match status" value="1"/>
</dbReference>
<name>A0AAN0JAH8_AMPQE</name>
<keyword evidence="2" id="KW-0479">Metal-binding</keyword>
<dbReference type="InterPro" id="IPR027370">
    <property type="entry name" value="Znf-RING_euk"/>
</dbReference>
<evidence type="ECO:0000256" key="1">
    <source>
        <dbReference type="ARBA" id="ARBA00007381"/>
    </source>
</evidence>
<evidence type="ECO:0000313" key="12">
    <source>
        <dbReference type="Proteomes" id="UP000007879"/>
    </source>
</evidence>
<dbReference type="InterPro" id="IPR013126">
    <property type="entry name" value="Hsp_70_fam"/>
</dbReference>
<dbReference type="Gene3D" id="3.90.640.10">
    <property type="entry name" value="Actin, Chain A, domain 4"/>
    <property type="match status" value="1"/>
</dbReference>
<keyword evidence="4 7" id="KW-0863">Zinc-finger</keyword>
<keyword evidence="5" id="KW-0862">Zinc</keyword>
<dbReference type="Gene3D" id="3.30.420.40">
    <property type="match status" value="2"/>
</dbReference>
<dbReference type="RefSeq" id="XP_019853974.1">
    <property type="nucleotide sequence ID" value="XM_019998415.1"/>
</dbReference>
<dbReference type="Gene3D" id="3.30.160.60">
    <property type="entry name" value="Classic Zinc Finger"/>
    <property type="match status" value="1"/>
</dbReference>
<dbReference type="FunFam" id="3.30.30.30:FF:000005">
    <property type="entry name" value="Heat shock protein ssb1"/>
    <property type="match status" value="1"/>
</dbReference>
<dbReference type="SUPFAM" id="SSF53067">
    <property type="entry name" value="Actin-like ATPase domain"/>
    <property type="match status" value="2"/>
</dbReference>
<dbReference type="InterPro" id="IPR018181">
    <property type="entry name" value="Heat_shock_70_CS"/>
</dbReference>
<dbReference type="SUPFAM" id="SSF100934">
    <property type="entry name" value="Heat shock protein 70kD (HSP70), C-terminal subdomain"/>
    <property type="match status" value="1"/>
</dbReference>
<dbReference type="InterPro" id="IPR000315">
    <property type="entry name" value="Znf_B-box"/>
</dbReference>
<dbReference type="PROSITE" id="PS00518">
    <property type="entry name" value="ZF_RING_1"/>
    <property type="match status" value="1"/>
</dbReference>
<dbReference type="Gene3D" id="3.30.40.10">
    <property type="entry name" value="Zinc/RING finger domain, C3HC4 (zinc finger)"/>
    <property type="match status" value="1"/>
</dbReference>
<dbReference type="InterPro" id="IPR013083">
    <property type="entry name" value="Znf_RING/FYVE/PHD"/>
</dbReference>
<dbReference type="InterPro" id="IPR017907">
    <property type="entry name" value="Znf_RING_CS"/>
</dbReference>
<feature type="domain" description="B box-type" evidence="10">
    <location>
        <begin position="129"/>
        <end position="162"/>
    </location>
</feature>
<dbReference type="InterPro" id="IPR029047">
    <property type="entry name" value="HSP70_peptide-bd_sf"/>
</dbReference>
<dbReference type="PROSITE" id="PS50089">
    <property type="entry name" value="ZF_RING_2"/>
    <property type="match status" value="1"/>
</dbReference>
<evidence type="ECO:0000256" key="4">
    <source>
        <dbReference type="ARBA" id="ARBA00022771"/>
    </source>
</evidence>
<dbReference type="GeneID" id="100636184"/>
<reference evidence="12" key="1">
    <citation type="journal article" date="2010" name="Nature">
        <title>The Amphimedon queenslandica genome and the evolution of animal complexity.</title>
        <authorList>
            <person name="Srivastava M."/>
            <person name="Simakov O."/>
            <person name="Chapman J."/>
            <person name="Fahey B."/>
            <person name="Gauthier M.E."/>
            <person name="Mitros T."/>
            <person name="Richards G.S."/>
            <person name="Conaco C."/>
            <person name="Dacre M."/>
            <person name="Hellsten U."/>
            <person name="Larroux C."/>
            <person name="Putnam N.H."/>
            <person name="Stanke M."/>
            <person name="Adamska M."/>
            <person name="Darling A."/>
            <person name="Degnan S.M."/>
            <person name="Oakley T.H."/>
            <person name="Plachetzki D.C."/>
            <person name="Zhai Y."/>
            <person name="Adamski M."/>
            <person name="Calcino A."/>
            <person name="Cummins S.F."/>
            <person name="Goodstein D.M."/>
            <person name="Harris C."/>
            <person name="Jackson D.J."/>
            <person name="Leys S.P."/>
            <person name="Shu S."/>
            <person name="Woodcroft B.J."/>
            <person name="Vervoort M."/>
            <person name="Kosik K.S."/>
            <person name="Manning G."/>
            <person name="Degnan B.M."/>
            <person name="Rokhsar D.S."/>
        </authorList>
    </citation>
    <scope>NUCLEOTIDE SEQUENCE [LARGE SCALE GENOMIC DNA]</scope>
</reference>
<sequence length="1076" mass="120032">MASSRGSYYFKKLEEQLTCSVCLELYTNPRILPCHHSFCLKCLEGVPLCPKPENNYYLHCPICRCITEIPGTVGVSDLPLAFELNNFRDIYDKMKLSEHSSQSKSSQVASTVSASGHDSTVTTTVVPCHHSDKKQIFCETCNTLICINCTSESHKSHSWNSLEESYRRYCQNMSSEIAPLREKITALQDASTLLENVEKEISKQGEDIKQSMKIAANEMIKAIRESESQLTNEVEATMMNKLLVVSSQKMSVDASLGQLKKFDEYFMDAIKGDKPQLALLAKQNMMKRMTEALENVRMEEFNPMDRADMKFVQGSANISVGNLECSLLAIQEFKIEASGIKLEGRNFVFSLSIILPNSSVRLSLPIEYLSCTLVPVFSGPPIFTTVSTTPLPGLYQVKLSCTGSHCCTVEVEVHGVKIKDKPQIMVPSIPLKAIGIDLGTAYSCVGIFHDGKVEIVPNEQGNRITSSFVAFTDVERLIGDSAKNQASMNPLNTVFDAKKLLGKRIDESSIVSHNKYWPFKLLEGMNGRPLIEVEYKGEVKMFCAEEILAMTLGKMKEMFETYFHLPAVVDAVITIPASFNSLQRQATRDAAAIAGLNVIRMVIEPVAAALAYGYYKRISEIRNVLVFDLGAGFLNVAVVIIEEEICEVKSVCSNSNVGGNEFNKRLVDYCSMQFRRKYKKNLFESKRSVVRLMVACERAKRMLSSESRASIELDSLFEGIDYYTTITRSKFEEINADLFSVTLEFIEKALRDAKISKDEIHDILLIGGSTRIPYVQKLLQDFFNGKKLNKSVNPDEIVACGAALQAAILSGDESETLQDTFLLNVIPFSFGVETAGGVFMAMIKRNSTFPAKVQETFTTYYDNQTNIVIKVYEGERAMTKDNSLLGKFLVSGIPKAPRGCPKITITFSINSNQIIEMFVTYEGLTTPGAVSASAGIEGLCELDEPLTFPSGYIDGSNVIKFHFTPPSSALTVDDMEHMVANANLFRADDNQQRQRIAAKNHLESYAFDVKDKLRVKRNLTEQQLRVIDKCDQVIKWLDENQYADKVEFDYQINELEKVCSPVIASYSKSDAASTSK</sequence>
<dbReference type="PANTHER" id="PTHR19375">
    <property type="entry name" value="HEAT SHOCK PROTEIN 70KDA"/>
    <property type="match status" value="1"/>
</dbReference>
<dbReference type="KEGG" id="aqu:100636184"/>
<dbReference type="PRINTS" id="PR00301">
    <property type="entry name" value="HEATSHOCK70"/>
</dbReference>
<evidence type="ECO:0000259" key="10">
    <source>
        <dbReference type="PROSITE" id="PS50119"/>
    </source>
</evidence>
<dbReference type="PROSITE" id="PS01036">
    <property type="entry name" value="HSP70_3"/>
    <property type="match status" value="1"/>
</dbReference>
<organism evidence="11 12">
    <name type="scientific">Amphimedon queenslandica</name>
    <name type="common">Sponge</name>
    <dbReference type="NCBI Taxonomy" id="400682"/>
    <lineage>
        <taxon>Eukaryota</taxon>
        <taxon>Metazoa</taxon>
        <taxon>Porifera</taxon>
        <taxon>Demospongiae</taxon>
        <taxon>Heteroscleromorpha</taxon>
        <taxon>Haplosclerida</taxon>
        <taxon>Niphatidae</taxon>
        <taxon>Amphimedon</taxon>
    </lineage>
</organism>
<dbReference type="SUPFAM" id="SSF57850">
    <property type="entry name" value="RING/U-box"/>
    <property type="match status" value="1"/>
</dbReference>
<evidence type="ECO:0000256" key="5">
    <source>
        <dbReference type="ARBA" id="ARBA00022833"/>
    </source>
</evidence>
<proteinExistence type="inferred from homology"/>